<dbReference type="PROSITE" id="PS50195">
    <property type="entry name" value="PX"/>
    <property type="match status" value="1"/>
</dbReference>
<dbReference type="Gene3D" id="3.30.1520.10">
    <property type="entry name" value="Phox-like domain"/>
    <property type="match status" value="1"/>
</dbReference>
<evidence type="ECO:0000313" key="5">
    <source>
        <dbReference type="EMBL" id="SSX23219.1"/>
    </source>
</evidence>
<dbReference type="GO" id="GO:0035091">
    <property type="term" value="F:phosphatidylinositol binding"/>
    <property type="evidence" value="ECO:0007669"/>
    <property type="project" value="InterPro"/>
</dbReference>
<dbReference type="InterPro" id="IPR036871">
    <property type="entry name" value="PX_dom_sf"/>
</dbReference>
<dbReference type="PANTHER" id="PTHR47194:SF3">
    <property type="entry name" value="SORTING NEXIN 29"/>
    <property type="match status" value="1"/>
</dbReference>
<gene>
    <name evidence="5" type="primary">CSON008489</name>
</gene>
<dbReference type="InterPro" id="IPR037213">
    <property type="entry name" value="Run_dom_sf"/>
</dbReference>
<organism evidence="5">
    <name type="scientific">Culicoides sonorensis</name>
    <name type="common">Biting midge</name>
    <dbReference type="NCBI Taxonomy" id="179676"/>
    <lineage>
        <taxon>Eukaryota</taxon>
        <taxon>Metazoa</taxon>
        <taxon>Ecdysozoa</taxon>
        <taxon>Arthropoda</taxon>
        <taxon>Hexapoda</taxon>
        <taxon>Insecta</taxon>
        <taxon>Pterygota</taxon>
        <taxon>Neoptera</taxon>
        <taxon>Endopterygota</taxon>
        <taxon>Diptera</taxon>
        <taxon>Nematocera</taxon>
        <taxon>Chironomoidea</taxon>
        <taxon>Ceratopogonidae</taxon>
        <taxon>Ceratopogoninae</taxon>
        <taxon>Culicoides</taxon>
        <taxon>Monoculicoides</taxon>
    </lineage>
</organism>
<feature type="domain" description="RUN" evidence="4">
    <location>
        <begin position="45"/>
        <end position="170"/>
    </location>
</feature>
<dbReference type="PROSITE" id="PS50826">
    <property type="entry name" value="RUN"/>
    <property type="match status" value="1"/>
</dbReference>
<feature type="region of interest" description="Disordered" evidence="2">
    <location>
        <begin position="271"/>
        <end position="297"/>
    </location>
</feature>
<reference evidence="5" key="1">
    <citation type="submission" date="2018-07" db="EMBL/GenBank/DDBJ databases">
        <authorList>
            <person name="Quirk P.G."/>
            <person name="Krulwich T.A."/>
        </authorList>
    </citation>
    <scope>NUCLEOTIDE SEQUENCE</scope>
</reference>
<feature type="compositionally biased region" description="Low complexity" evidence="2">
    <location>
        <begin position="271"/>
        <end position="282"/>
    </location>
</feature>
<feature type="domain" description="PX" evidence="3">
    <location>
        <begin position="387"/>
        <end position="508"/>
    </location>
</feature>
<dbReference type="Gene3D" id="1.20.58.900">
    <property type="match status" value="1"/>
</dbReference>
<protein>
    <submittedName>
        <fullName evidence="5">CSON008489 protein</fullName>
    </submittedName>
</protein>
<feature type="compositionally biased region" description="Basic and acidic residues" evidence="2">
    <location>
        <begin position="284"/>
        <end position="297"/>
    </location>
</feature>
<dbReference type="SMART" id="SM00312">
    <property type="entry name" value="PX"/>
    <property type="match status" value="1"/>
</dbReference>
<dbReference type="SMART" id="SM00593">
    <property type="entry name" value="RUN"/>
    <property type="match status" value="1"/>
</dbReference>
<accession>A0A336M2I9</accession>
<name>A0A336M2I9_CULSO</name>
<dbReference type="InterPro" id="IPR001683">
    <property type="entry name" value="PX_dom"/>
</dbReference>
<dbReference type="Pfam" id="PF02759">
    <property type="entry name" value="RUN"/>
    <property type="match status" value="1"/>
</dbReference>
<dbReference type="SUPFAM" id="SSF64268">
    <property type="entry name" value="PX domain"/>
    <property type="match status" value="1"/>
</dbReference>
<dbReference type="SUPFAM" id="SSF140741">
    <property type="entry name" value="RUN domain-like"/>
    <property type="match status" value="1"/>
</dbReference>
<feature type="coiled-coil region" evidence="1">
    <location>
        <begin position="341"/>
        <end position="368"/>
    </location>
</feature>
<proteinExistence type="predicted"/>
<dbReference type="OMA" id="NEIGDEW"/>
<sequence>MAFINVNNILNRNYEAERYQIMKDLVNIVNECKEKYNKSRTELATETDSRILRLLDCWEMVLFHGLKSNIFMTTHSFWEIAYQHLTRHEKERFDGLRNVQTDRGKCRALLRAALNERSLERYVLMWINDSSVFDKYEPYACFLHKHTIGELPKLANALNNILFALTVDAPELNNDKKIALVEKEEPIIPVASPNNLEIHKKASKVKRKIIEFEENGKLSTTTQANNELRPRTPSPINSVVLPVEENGQVYAINPNKGMIEEQMMFALDSNTSSSGMNNSSSSIEHNERKSSIASQRKESIVAITQETGIEVKEDSYLSSKGSSIHSGSEGSFNTFNENVDIDALRQKLKEKEERCSALENQVAELSLENCRLRMLSNTSSRNRKIFFNISIPRAFLEAVVPSMKKYYIYEIHVKPSNEIGDEWIVKRRYSEFYALHQQMSADNLSVKALDFPPKKKFGFGNMDANFVEQRRQRLQVYLKHLITILPDVAECCTKSELTRTFPFLEPDIKFS</sequence>
<evidence type="ECO:0000259" key="3">
    <source>
        <dbReference type="PROSITE" id="PS50195"/>
    </source>
</evidence>
<dbReference type="VEuPathDB" id="VectorBase:CSON008489"/>
<dbReference type="PANTHER" id="PTHR47194">
    <property type="entry name" value="SORTING NEXIN-29-RELATED"/>
    <property type="match status" value="1"/>
</dbReference>
<dbReference type="Pfam" id="PF00787">
    <property type="entry name" value="PX"/>
    <property type="match status" value="1"/>
</dbReference>
<dbReference type="InterPro" id="IPR004012">
    <property type="entry name" value="Run_dom"/>
</dbReference>
<dbReference type="EMBL" id="UFQT01000320">
    <property type="protein sequence ID" value="SSX23219.1"/>
    <property type="molecule type" value="Genomic_DNA"/>
</dbReference>
<dbReference type="AlphaFoldDB" id="A0A336M2I9"/>
<evidence type="ECO:0000259" key="4">
    <source>
        <dbReference type="PROSITE" id="PS50826"/>
    </source>
</evidence>
<keyword evidence="1" id="KW-0175">Coiled coil</keyword>
<evidence type="ECO:0000256" key="1">
    <source>
        <dbReference type="SAM" id="Coils"/>
    </source>
</evidence>
<evidence type="ECO:0000256" key="2">
    <source>
        <dbReference type="SAM" id="MobiDB-lite"/>
    </source>
</evidence>